<dbReference type="Pfam" id="PF09339">
    <property type="entry name" value="HTH_IclR"/>
    <property type="match status" value="1"/>
</dbReference>
<dbReference type="PANTHER" id="PTHR30136:SF35">
    <property type="entry name" value="HTH-TYPE TRANSCRIPTIONAL REGULATOR RV1719"/>
    <property type="match status" value="1"/>
</dbReference>
<dbReference type="GO" id="GO:0045892">
    <property type="term" value="P:negative regulation of DNA-templated transcription"/>
    <property type="evidence" value="ECO:0007669"/>
    <property type="project" value="TreeGrafter"/>
</dbReference>
<accession>M0A0K4</accession>
<dbReference type="InterPro" id="IPR050707">
    <property type="entry name" value="HTH_MetabolicPath_Reg"/>
</dbReference>
<dbReference type="SUPFAM" id="SSF55781">
    <property type="entry name" value="GAF domain-like"/>
    <property type="match status" value="1"/>
</dbReference>
<keyword evidence="3" id="KW-0804">Transcription</keyword>
<dbReference type="PROSITE" id="PS51077">
    <property type="entry name" value="HTH_ICLR"/>
    <property type="match status" value="1"/>
</dbReference>
<dbReference type="PATRIC" id="fig|1227493.4.peg.1631"/>
<gene>
    <name evidence="6" type="ORF">C483_08232</name>
</gene>
<evidence type="ECO:0000256" key="3">
    <source>
        <dbReference type="ARBA" id="ARBA00023163"/>
    </source>
</evidence>
<dbReference type="InterPro" id="IPR011991">
    <property type="entry name" value="ArsR-like_HTH"/>
</dbReference>
<sequence>MPPHGSTSTATRIKSVETSLTIIEELKRQNGATVTELAAAIDVSKGTVHKHLTTLREHDYVVNNDGTYQIGLTFLDIGGYALCQFDGIKQVESKVRELADRTGETVQFSTEQHGRSVVLAREAGHKGVFSRARLGKRFHMHQISGGKAILAHLPKERVQEIIDRHGLPAATDATITSETELFEELECIRDRGYSFNKGESTDGLHAIGVPLMGPEGDVLGAFAVAGPSHRMHSERFKDEIPDVMRSVVNEIELNLTYS</sequence>
<dbReference type="RefSeq" id="WP_006652858.1">
    <property type="nucleotide sequence ID" value="NZ_AOIM01000021.1"/>
</dbReference>
<dbReference type="GO" id="GO:0003677">
    <property type="term" value="F:DNA binding"/>
    <property type="evidence" value="ECO:0007669"/>
    <property type="project" value="UniProtKB-KW"/>
</dbReference>
<protein>
    <submittedName>
        <fullName evidence="6">IclR family transcriptional regulator</fullName>
    </submittedName>
</protein>
<evidence type="ECO:0000313" key="7">
    <source>
        <dbReference type="Proteomes" id="UP000011519"/>
    </source>
</evidence>
<proteinExistence type="predicted"/>
<dbReference type="EMBL" id="AOIM01000021">
    <property type="protein sequence ID" value="ELY92285.1"/>
    <property type="molecule type" value="Genomic_DNA"/>
</dbReference>
<dbReference type="GO" id="GO:0003700">
    <property type="term" value="F:DNA-binding transcription factor activity"/>
    <property type="evidence" value="ECO:0007669"/>
    <property type="project" value="TreeGrafter"/>
</dbReference>
<organism evidence="6 7">
    <name type="scientific">Natrialba hulunbeirensis JCM 10989</name>
    <dbReference type="NCBI Taxonomy" id="1227493"/>
    <lineage>
        <taxon>Archaea</taxon>
        <taxon>Methanobacteriati</taxon>
        <taxon>Methanobacteriota</taxon>
        <taxon>Stenosarchaea group</taxon>
        <taxon>Halobacteria</taxon>
        <taxon>Halobacteriales</taxon>
        <taxon>Natrialbaceae</taxon>
        <taxon>Natrialba</taxon>
    </lineage>
</organism>
<keyword evidence="1" id="KW-0805">Transcription regulation</keyword>
<dbReference type="Gene3D" id="1.10.10.10">
    <property type="entry name" value="Winged helix-like DNA-binding domain superfamily/Winged helix DNA-binding domain"/>
    <property type="match status" value="1"/>
</dbReference>
<evidence type="ECO:0000313" key="6">
    <source>
        <dbReference type="EMBL" id="ELY92285.1"/>
    </source>
</evidence>
<comment type="caution">
    <text evidence="6">The sequence shown here is derived from an EMBL/GenBank/DDBJ whole genome shotgun (WGS) entry which is preliminary data.</text>
</comment>
<keyword evidence="7" id="KW-1185">Reference proteome</keyword>
<dbReference type="CDD" id="cd00090">
    <property type="entry name" value="HTH_ARSR"/>
    <property type="match status" value="1"/>
</dbReference>
<dbReference type="Pfam" id="PF01614">
    <property type="entry name" value="IclR_C"/>
    <property type="match status" value="1"/>
</dbReference>
<dbReference type="InterPro" id="IPR036390">
    <property type="entry name" value="WH_DNA-bd_sf"/>
</dbReference>
<dbReference type="Proteomes" id="UP000011519">
    <property type="component" value="Unassembled WGS sequence"/>
</dbReference>
<dbReference type="InterPro" id="IPR036388">
    <property type="entry name" value="WH-like_DNA-bd_sf"/>
</dbReference>
<name>M0A0K4_9EURY</name>
<dbReference type="Gene3D" id="3.30.450.40">
    <property type="match status" value="1"/>
</dbReference>
<dbReference type="STRING" id="1227493.C483_08232"/>
<dbReference type="PANTHER" id="PTHR30136">
    <property type="entry name" value="HELIX-TURN-HELIX TRANSCRIPTIONAL REGULATOR, ICLR FAMILY"/>
    <property type="match status" value="1"/>
</dbReference>
<feature type="domain" description="HTH iclR-type" evidence="4">
    <location>
        <begin position="13"/>
        <end position="72"/>
    </location>
</feature>
<evidence type="ECO:0000256" key="2">
    <source>
        <dbReference type="ARBA" id="ARBA00023125"/>
    </source>
</evidence>
<feature type="domain" description="IclR-ED" evidence="5">
    <location>
        <begin position="73"/>
        <end position="257"/>
    </location>
</feature>
<reference evidence="6 7" key="1">
    <citation type="journal article" date="2014" name="PLoS Genet.">
        <title>Phylogenetically driven sequencing of extremely halophilic archaea reveals strategies for static and dynamic osmo-response.</title>
        <authorList>
            <person name="Becker E.A."/>
            <person name="Seitzer P.M."/>
            <person name="Tritt A."/>
            <person name="Larsen D."/>
            <person name="Krusor M."/>
            <person name="Yao A.I."/>
            <person name="Wu D."/>
            <person name="Madern D."/>
            <person name="Eisen J.A."/>
            <person name="Darling A.E."/>
            <person name="Facciotti M.T."/>
        </authorList>
    </citation>
    <scope>NUCLEOTIDE SEQUENCE [LARGE SCALE GENOMIC DNA]</scope>
    <source>
        <strain evidence="6 7">JCM 10989</strain>
    </source>
</reference>
<evidence type="ECO:0000259" key="5">
    <source>
        <dbReference type="PROSITE" id="PS51078"/>
    </source>
</evidence>
<dbReference type="SUPFAM" id="SSF46785">
    <property type="entry name" value="Winged helix' DNA-binding domain"/>
    <property type="match status" value="1"/>
</dbReference>
<evidence type="ECO:0000259" key="4">
    <source>
        <dbReference type="PROSITE" id="PS51077"/>
    </source>
</evidence>
<dbReference type="SMART" id="SM00346">
    <property type="entry name" value="HTH_ICLR"/>
    <property type="match status" value="1"/>
</dbReference>
<dbReference type="InterPro" id="IPR005471">
    <property type="entry name" value="Tscrpt_reg_IclR_N"/>
</dbReference>
<dbReference type="InterPro" id="IPR029016">
    <property type="entry name" value="GAF-like_dom_sf"/>
</dbReference>
<dbReference type="PROSITE" id="PS51078">
    <property type="entry name" value="ICLR_ED"/>
    <property type="match status" value="1"/>
</dbReference>
<keyword evidence="2" id="KW-0238">DNA-binding</keyword>
<dbReference type="InterPro" id="IPR014757">
    <property type="entry name" value="Tscrpt_reg_IclR_C"/>
</dbReference>
<dbReference type="OrthoDB" id="14763at2157"/>
<evidence type="ECO:0000256" key="1">
    <source>
        <dbReference type="ARBA" id="ARBA00023015"/>
    </source>
</evidence>
<dbReference type="AlphaFoldDB" id="M0A0K4"/>